<feature type="transmembrane region" description="Helical" evidence="5">
    <location>
        <begin position="108"/>
        <end position="135"/>
    </location>
</feature>
<evidence type="ECO:0000256" key="2">
    <source>
        <dbReference type="ARBA" id="ARBA00022692"/>
    </source>
</evidence>
<keyword evidence="4 5" id="KW-0472">Membrane</keyword>
<feature type="transmembrane region" description="Helical" evidence="5">
    <location>
        <begin position="7"/>
        <end position="26"/>
    </location>
</feature>
<comment type="subcellular location">
    <subcellularLocation>
        <location evidence="1">Membrane</location>
        <topology evidence="1">Multi-pass membrane protein</topology>
    </subcellularLocation>
</comment>
<keyword evidence="3 5" id="KW-1133">Transmembrane helix</keyword>
<protein>
    <submittedName>
        <fullName evidence="7">MFS general substrate transporter</fullName>
    </submittedName>
</protein>
<gene>
    <name evidence="7" type="ORF">M747DRAFT_316921</name>
</gene>
<dbReference type="PROSITE" id="PS50850">
    <property type="entry name" value="MFS"/>
    <property type="match status" value="1"/>
</dbReference>
<dbReference type="VEuPathDB" id="FungiDB:M747DRAFT_316921"/>
<dbReference type="Pfam" id="PF07690">
    <property type="entry name" value="MFS_1"/>
    <property type="match status" value="1"/>
</dbReference>
<evidence type="ECO:0000256" key="5">
    <source>
        <dbReference type="SAM" id="Phobius"/>
    </source>
</evidence>
<dbReference type="Gene3D" id="1.20.1250.20">
    <property type="entry name" value="MFS general substrate transporter like domains"/>
    <property type="match status" value="1"/>
</dbReference>
<feature type="transmembrane region" description="Helical" evidence="5">
    <location>
        <begin position="230"/>
        <end position="258"/>
    </location>
</feature>
<dbReference type="PANTHER" id="PTHR23502:SF160">
    <property type="entry name" value="MAJOR FACILITATOR SUPERFAMILY (MFS) PROFILE DOMAIN-CONTAINING PROTEIN-RELATED"/>
    <property type="match status" value="1"/>
</dbReference>
<feature type="transmembrane region" description="Helical" evidence="5">
    <location>
        <begin position="142"/>
        <end position="162"/>
    </location>
</feature>
<evidence type="ECO:0000259" key="6">
    <source>
        <dbReference type="PROSITE" id="PS50850"/>
    </source>
</evidence>
<dbReference type="Proteomes" id="UP000253845">
    <property type="component" value="Unassembled WGS sequence"/>
</dbReference>
<name>A0A370BQE4_ASPNG</name>
<dbReference type="GO" id="GO:0022857">
    <property type="term" value="F:transmembrane transporter activity"/>
    <property type="evidence" value="ECO:0007669"/>
    <property type="project" value="InterPro"/>
</dbReference>
<feature type="transmembrane region" description="Helical" evidence="5">
    <location>
        <begin position="355"/>
        <end position="374"/>
    </location>
</feature>
<dbReference type="InterPro" id="IPR020846">
    <property type="entry name" value="MFS_dom"/>
</dbReference>
<proteinExistence type="predicted"/>
<evidence type="ECO:0000256" key="4">
    <source>
        <dbReference type="ARBA" id="ARBA00023136"/>
    </source>
</evidence>
<dbReference type="EMBL" id="KZ851928">
    <property type="protein sequence ID" value="RDH17786.1"/>
    <property type="molecule type" value="Genomic_DNA"/>
</dbReference>
<evidence type="ECO:0000313" key="8">
    <source>
        <dbReference type="Proteomes" id="UP000253845"/>
    </source>
</evidence>
<feature type="domain" description="Major facilitator superfamily (MFS) profile" evidence="6">
    <location>
        <begin position="1"/>
        <end position="439"/>
    </location>
</feature>
<dbReference type="AlphaFoldDB" id="A0A370BQE4"/>
<organism evidence="7 8">
    <name type="scientific">Aspergillus niger ATCC 13496</name>
    <dbReference type="NCBI Taxonomy" id="1353008"/>
    <lineage>
        <taxon>Eukaryota</taxon>
        <taxon>Fungi</taxon>
        <taxon>Dikarya</taxon>
        <taxon>Ascomycota</taxon>
        <taxon>Pezizomycotina</taxon>
        <taxon>Eurotiomycetes</taxon>
        <taxon>Eurotiomycetidae</taxon>
        <taxon>Eurotiales</taxon>
        <taxon>Aspergillaceae</taxon>
        <taxon>Aspergillus</taxon>
        <taxon>Aspergillus subgen. Circumdati</taxon>
    </lineage>
</organism>
<feature type="transmembrane region" description="Helical" evidence="5">
    <location>
        <begin position="324"/>
        <end position="343"/>
    </location>
</feature>
<accession>A0A370BQE4</accession>
<evidence type="ECO:0000313" key="7">
    <source>
        <dbReference type="EMBL" id="RDH17786.1"/>
    </source>
</evidence>
<feature type="transmembrane region" description="Helical" evidence="5">
    <location>
        <begin position="270"/>
        <end position="293"/>
    </location>
</feature>
<dbReference type="InterPro" id="IPR036259">
    <property type="entry name" value="MFS_trans_sf"/>
</dbReference>
<sequence length="576" mass="62885">MNICAYVFIGNLYAAGLATGFAPLAHDLGVEFDTLTGLVAWAVSALGISNLFWMPTAMCIVFLAGCTWSIKATGFRDLLASRIVASFGAGSIEALGPSVIADLFSERYFATAMALFALSLCAGSQIGPMIAGFVIGSKGWRWFFIVCAILGAVNFLASVLFLPETTFRHSLTEDGNVHAAEFEKEAKQRTEHRENETSPRSYWEDLISIRDRGLEPEGLKCWPGQFSLPFRFICVPIVLFATIAYGIFLSGIVLISAISPQFLSAPPYHLSSSAIGVYTLSSFLGIVIGYPIAGPLTDLLSRWAAARRYTTNNTHHPKDRMPALIIPFLVAPPGLILFAYAIASSKSLYVSATGYAMQASALVFVPSVTMSYIMDVYPQSGSEAIVLINAGKNVVAFGVTVSGADWVDRDGIVRVCWELAAVQWVVLALALPLYVFDSACKRRSSAAGPIQGSGGSSCGCWGSYFSDELFDLCFRKHNPGTISAVTRQKYHTCWMYNPPVISETVDDHRGITPRSRMYGLCSGVFLKIPLLLKPMASTLSMSQRRSHDVPDIDGRAWWLCNPSFRDMEDEEDRKSR</sequence>
<evidence type="ECO:0000256" key="1">
    <source>
        <dbReference type="ARBA" id="ARBA00004141"/>
    </source>
</evidence>
<dbReference type="PANTHER" id="PTHR23502">
    <property type="entry name" value="MAJOR FACILITATOR SUPERFAMILY"/>
    <property type="match status" value="1"/>
</dbReference>
<reference evidence="7 8" key="1">
    <citation type="submission" date="2018-07" db="EMBL/GenBank/DDBJ databases">
        <title>Section-level genome sequencing of Aspergillus section Nigri to investigate inter- and intra-species variation.</title>
        <authorList>
            <consortium name="DOE Joint Genome Institute"/>
            <person name="Vesth T.C."/>
            <person name="Nybo J.L."/>
            <person name="Theobald S."/>
            <person name="Frisvad J.C."/>
            <person name="Larsen T.O."/>
            <person name="Nielsen K.F."/>
            <person name="Hoof J.B."/>
            <person name="Brandl J."/>
            <person name="Salamov A."/>
            <person name="Riley R."/>
            <person name="Gladden J.M."/>
            <person name="Phatale P."/>
            <person name="Nielsen M.T."/>
            <person name="Lyhne E.K."/>
            <person name="Kogle M.E."/>
            <person name="Strasser K."/>
            <person name="McDonnell E."/>
            <person name="Barry K."/>
            <person name="Clum A."/>
            <person name="Chen C."/>
            <person name="Nolan M."/>
            <person name="Sandor L."/>
            <person name="Kuo A."/>
            <person name="Lipzen A."/>
            <person name="Hainaut M."/>
            <person name="Drula E."/>
            <person name="Tsang A."/>
            <person name="Magnuson J.K."/>
            <person name="Henrissat B."/>
            <person name="Wiebenga A."/>
            <person name="Simmons B.A."/>
            <person name="Makela M.R."/>
            <person name="De vries R.P."/>
            <person name="Grigoriev I.V."/>
            <person name="Mortensen U.H."/>
            <person name="Baker S.E."/>
            <person name="Andersen M.R."/>
        </authorList>
    </citation>
    <scope>NUCLEOTIDE SEQUENCE [LARGE SCALE GENOMIC DNA]</scope>
    <source>
        <strain evidence="7 8">ATCC 13496</strain>
    </source>
</reference>
<dbReference type="GO" id="GO:0005886">
    <property type="term" value="C:plasma membrane"/>
    <property type="evidence" value="ECO:0007669"/>
    <property type="project" value="TreeGrafter"/>
</dbReference>
<dbReference type="SUPFAM" id="SSF103473">
    <property type="entry name" value="MFS general substrate transporter"/>
    <property type="match status" value="1"/>
</dbReference>
<evidence type="ECO:0000256" key="3">
    <source>
        <dbReference type="ARBA" id="ARBA00022989"/>
    </source>
</evidence>
<feature type="transmembrane region" description="Helical" evidence="5">
    <location>
        <begin position="38"/>
        <end position="66"/>
    </location>
</feature>
<dbReference type="InterPro" id="IPR011701">
    <property type="entry name" value="MFS"/>
</dbReference>
<keyword evidence="2 5" id="KW-0812">Transmembrane</keyword>
<feature type="transmembrane region" description="Helical" evidence="5">
    <location>
        <begin position="412"/>
        <end position="436"/>
    </location>
</feature>